<comment type="caution">
    <text evidence="7">The sequence shown here is derived from an EMBL/GenBank/DDBJ whole genome shotgun (WGS) entry which is preliminary data.</text>
</comment>
<dbReference type="Gene3D" id="3.40.640.10">
    <property type="entry name" value="Type I PLP-dependent aspartate aminotransferase-like (Major domain)"/>
    <property type="match status" value="1"/>
</dbReference>
<evidence type="ECO:0000256" key="2">
    <source>
        <dbReference type="ARBA" id="ARBA00022898"/>
    </source>
</evidence>
<dbReference type="InterPro" id="IPR051446">
    <property type="entry name" value="HTH_trans_reg/aminotransferase"/>
</dbReference>
<evidence type="ECO:0000256" key="5">
    <source>
        <dbReference type="ARBA" id="ARBA00023163"/>
    </source>
</evidence>
<dbReference type="InterPro" id="IPR036390">
    <property type="entry name" value="WH_DNA-bd_sf"/>
</dbReference>
<dbReference type="CDD" id="cd00609">
    <property type="entry name" value="AAT_like"/>
    <property type="match status" value="1"/>
</dbReference>
<keyword evidence="2" id="KW-0663">Pyridoxal phosphate</keyword>
<dbReference type="Proteomes" id="UP000547458">
    <property type="component" value="Unassembled WGS sequence"/>
</dbReference>
<dbReference type="CDD" id="cd07377">
    <property type="entry name" value="WHTH_GntR"/>
    <property type="match status" value="1"/>
</dbReference>
<dbReference type="SUPFAM" id="SSF53383">
    <property type="entry name" value="PLP-dependent transferases"/>
    <property type="match status" value="1"/>
</dbReference>
<feature type="domain" description="HTH gntR-type" evidence="6">
    <location>
        <begin position="20"/>
        <end position="88"/>
    </location>
</feature>
<keyword evidence="4 7" id="KW-0238">DNA-binding</keyword>
<dbReference type="SMART" id="SM00345">
    <property type="entry name" value="HTH_GNTR"/>
    <property type="match status" value="1"/>
</dbReference>
<dbReference type="EMBL" id="JAATJL010000001">
    <property type="protein sequence ID" value="NJC21324.1"/>
    <property type="molecule type" value="Genomic_DNA"/>
</dbReference>
<dbReference type="PANTHER" id="PTHR46577:SF1">
    <property type="entry name" value="HTH-TYPE TRANSCRIPTIONAL REGULATORY PROTEIN GABR"/>
    <property type="match status" value="1"/>
</dbReference>
<accession>A0A846RLZ9</accession>
<dbReference type="GO" id="GO:0003677">
    <property type="term" value="F:DNA binding"/>
    <property type="evidence" value="ECO:0007669"/>
    <property type="project" value="UniProtKB-KW"/>
</dbReference>
<evidence type="ECO:0000313" key="7">
    <source>
        <dbReference type="EMBL" id="NJC21324.1"/>
    </source>
</evidence>
<sequence>MQTLSARRLDMLLAEWRGTAPAYSALADRVRLLILDGRIPIGTRLPAERELAQQLHLSRTTVSATFARLRDAGYLSSTRGSGSVAMLPAGEPVAAELPGQGLLDFSKAALPAAHQLADAATRAAASLPTFLGSPGYDPVGLPQLRQAIADRYAARGLPTDPAQVMVTIGAQHAIALLSRVILDRSDTAVVETPSYPHAYEALRSAARRLVPVNVTTSGGWDEDALRQAFARTHPALAYVMPDFQNPTGCTMGSEQRTELLRTASKHGTVVVADETMAELAIDDDGARPLPLAAYGPAVLIGSLGKTVWGGLRIGWIRAEPDLVQRLVRARFSHDLGTPILEQLIAADVLGQYESILAERGRRLREGRDQLASLLRDRLPGWDVPGVRGGLALWVGLGQPVSSQLTLAARNEGLLLAAGPRFGLDGAFERFLRIPFSYPEEQTERAVDILARCWKALPLAQPSETGYLAEVV</sequence>
<gene>
    <name evidence="7" type="ORF">BJ994_000400</name>
</gene>
<keyword evidence="3" id="KW-0805">Transcription regulation</keyword>
<dbReference type="SUPFAM" id="SSF46785">
    <property type="entry name" value="Winged helix' DNA-binding domain"/>
    <property type="match status" value="1"/>
</dbReference>
<reference evidence="7 8" key="1">
    <citation type="submission" date="2020-03" db="EMBL/GenBank/DDBJ databases">
        <title>Sequencing the genomes of 1000 actinobacteria strains.</title>
        <authorList>
            <person name="Klenk H.-P."/>
        </authorList>
    </citation>
    <scope>NUCLEOTIDE SEQUENCE [LARGE SCALE GENOMIC DNA]</scope>
    <source>
        <strain evidence="7 8">DSM 16403</strain>
    </source>
</reference>
<name>A0A846RLZ9_9MICC</name>
<organism evidence="7 8">
    <name type="scientific">Arthrobacter pigmenti</name>
    <dbReference type="NCBI Taxonomy" id="271432"/>
    <lineage>
        <taxon>Bacteria</taxon>
        <taxon>Bacillati</taxon>
        <taxon>Actinomycetota</taxon>
        <taxon>Actinomycetes</taxon>
        <taxon>Micrococcales</taxon>
        <taxon>Micrococcaceae</taxon>
        <taxon>Arthrobacter</taxon>
    </lineage>
</organism>
<comment type="similarity">
    <text evidence="1">In the C-terminal section; belongs to the class-I pyridoxal-phosphate-dependent aminotransferase family.</text>
</comment>
<dbReference type="InterPro" id="IPR015424">
    <property type="entry name" value="PyrdxlP-dep_Trfase"/>
</dbReference>
<evidence type="ECO:0000256" key="3">
    <source>
        <dbReference type="ARBA" id="ARBA00023015"/>
    </source>
</evidence>
<dbReference type="PANTHER" id="PTHR46577">
    <property type="entry name" value="HTH-TYPE TRANSCRIPTIONAL REGULATORY PROTEIN GABR"/>
    <property type="match status" value="1"/>
</dbReference>
<dbReference type="InterPro" id="IPR004839">
    <property type="entry name" value="Aminotransferase_I/II_large"/>
</dbReference>
<dbReference type="InterPro" id="IPR000524">
    <property type="entry name" value="Tscrpt_reg_HTH_GntR"/>
</dbReference>
<evidence type="ECO:0000313" key="8">
    <source>
        <dbReference type="Proteomes" id="UP000547458"/>
    </source>
</evidence>
<dbReference type="GO" id="GO:0003700">
    <property type="term" value="F:DNA-binding transcription factor activity"/>
    <property type="evidence" value="ECO:0007669"/>
    <property type="project" value="InterPro"/>
</dbReference>
<dbReference type="PRINTS" id="PR00035">
    <property type="entry name" value="HTHGNTR"/>
</dbReference>
<dbReference type="AlphaFoldDB" id="A0A846RLZ9"/>
<dbReference type="Pfam" id="PF00392">
    <property type="entry name" value="GntR"/>
    <property type="match status" value="1"/>
</dbReference>
<keyword evidence="8" id="KW-1185">Reference proteome</keyword>
<dbReference type="RefSeq" id="WP_167990938.1">
    <property type="nucleotide sequence ID" value="NZ_JAATJL010000001.1"/>
</dbReference>
<dbReference type="InterPro" id="IPR036388">
    <property type="entry name" value="WH-like_DNA-bd_sf"/>
</dbReference>
<dbReference type="InterPro" id="IPR015421">
    <property type="entry name" value="PyrdxlP-dep_Trfase_major"/>
</dbReference>
<evidence type="ECO:0000256" key="4">
    <source>
        <dbReference type="ARBA" id="ARBA00023125"/>
    </source>
</evidence>
<proteinExistence type="inferred from homology"/>
<dbReference type="GO" id="GO:0030170">
    <property type="term" value="F:pyridoxal phosphate binding"/>
    <property type="evidence" value="ECO:0007669"/>
    <property type="project" value="InterPro"/>
</dbReference>
<keyword evidence="5" id="KW-0804">Transcription</keyword>
<protein>
    <submittedName>
        <fullName evidence="7">DNA-binding transcriptional MocR family regulator</fullName>
    </submittedName>
</protein>
<dbReference type="Pfam" id="PF00155">
    <property type="entry name" value="Aminotran_1_2"/>
    <property type="match status" value="1"/>
</dbReference>
<evidence type="ECO:0000259" key="6">
    <source>
        <dbReference type="PROSITE" id="PS50949"/>
    </source>
</evidence>
<evidence type="ECO:0000256" key="1">
    <source>
        <dbReference type="ARBA" id="ARBA00005384"/>
    </source>
</evidence>
<dbReference type="PROSITE" id="PS50949">
    <property type="entry name" value="HTH_GNTR"/>
    <property type="match status" value="1"/>
</dbReference>
<dbReference type="Gene3D" id="1.10.10.10">
    <property type="entry name" value="Winged helix-like DNA-binding domain superfamily/Winged helix DNA-binding domain"/>
    <property type="match status" value="1"/>
</dbReference>